<name>A0A1D1WC75_RAMVA</name>
<gene>
    <name evidence="7" type="primary">RvY_19290-1</name>
    <name evidence="7" type="synonym">RvY_19290.1</name>
    <name evidence="7" type="ORF">RvY_19290</name>
</gene>
<evidence type="ECO:0000313" key="8">
    <source>
        <dbReference type="Proteomes" id="UP000186922"/>
    </source>
</evidence>
<evidence type="ECO:0000256" key="3">
    <source>
        <dbReference type="ARBA" id="ARBA00023274"/>
    </source>
</evidence>
<evidence type="ECO:0000256" key="1">
    <source>
        <dbReference type="ARBA" id="ARBA00007594"/>
    </source>
</evidence>
<dbReference type="PANTHER" id="PTHR15892">
    <property type="entry name" value="MITOCHONDRIAL RIBOSOMAL PROTEIN L30"/>
    <property type="match status" value="1"/>
</dbReference>
<dbReference type="InterPro" id="IPR005996">
    <property type="entry name" value="Ribosomal_uL30_bac-type"/>
</dbReference>
<dbReference type="GO" id="GO:0005739">
    <property type="term" value="C:mitochondrion"/>
    <property type="evidence" value="ECO:0007669"/>
    <property type="project" value="TreeGrafter"/>
</dbReference>
<dbReference type="PANTHER" id="PTHR15892:SF2">
    <property type="entry name" value="LARGE RIBOSOMAL SUBUNIT PROTEIN UL30M"/>
    <property type="match status" value="1"/>
</dbReference>
<evidence type="ECO:0000256" key="2">
    <source>
        <dbReference type="ARBA" id="ARBA00022980"/>
    </source>
</evidence>
<proteinExistence type="inferred from homology"/>
<dbReference type="AlphaFoldDB" id="A0A1D1WC75"/>
<dbReference type="GO" id="GO:0003735">
    <property type="term" value="F:structural constituent of ribosome"/>
    <property type="evidence" value="ECO:0007669"/>
    <property type="project" value="InterPro"/>
</dbReference>
<keyword evidence="2" id="KW-0689">Ribosomal protein</keyword>
<comment type="similarity">
    <text evidence="1">Belongs to the universal ribosomal protein uL30 family.</text>
</comment>
<dbReference type="Proteomes" id="UP000186922">
    <property type="component" value="Unassembled WGS sequence"/>
</dbReference>
<dbReference type="EMBL" id="BDGG01000028">
    <property type="protein sequence ID" value="GAV09809.1"/>
    <property type="molecule type" value="Genomic_DNA"/>
</dbReference>
<evidence type="ECO:0000256" key="5">
    <source>
        <dbReference type="ARBA" id="ARBA00035356"/>
    </source>
</evidence>
<feature type="domain" description="Large ribosomal subunit protein uL30-like ferredoxin-like fold" evidence="6">
    <location>
        <begin position="149"/>
        <end position="192"/>
    </location>
</feature>
<keyword evidence="8" id="KW-1185">Reference proteome</keyword>
<dbReference type="STRING" id="947166.A0A1D1WC75"/>
<evidence type="ECO:0000259" key="6">
    <source>
        <dbReference type="Pfam" id="PF00327"/>
    </source>
</evidence>
<keyword evidence="3" id="KW-0687">Ribonucleoprotein</keyword>
<dbReference type="GO" id="GO:0006412">
    <property type="term" value="P:translation"/>
    <property type="evidence" value="ECO:0007669"/>
    <property type="project" value="InterPro"/>
</dbReference>
<dbReference type="SUPFAM" id="SSF55129">
    <property type="entry name" value="Ribosomal protein L30p/L7e"/>
    <property type="match status" value="1"/>
</dbReference>
<protein>
    <recommendedName>
        <fullName evidence="4">Large ribosomal subunit protein uL30m</fullName>
    </recommendedName>
    <alternativeName>
        <fullName evidence="5">39S ribosomal protein L30, mitochondrial</fullName>
    </alternativeName>
</protein>
<comment type="caution">
    <text evidence="7">The sequence shown here is derived from an EMBL/GenBank/DDBJ whole genome shotgun (WGS) entry which is preliminary data.</text>
</comment>
<sequence>MLKGGLRFGTECSSNHGVFVSPKLIWKEQVRTTAYNKGHQPELRYGEQYHNKWVNEKGKNAWAAVLPGVVRISRQRRSHAWPKDATIPIADTAATSKTAVTPQSSDPNQLNDTRDFAKVPSFARFAEFREADLDFKPAKLHVVYRNKCMSGRPKYEKSIMVELQLDKPMYQMTVLKNTPEVNYKLWMVKHLVKVLPLTLPDGVPSQEYFKGFIMKPNGEFVQSRLQHDNYTRPRGRPELEKYVLLRSEHEDLMRHKWINGSLDGSLLPSHEYRKDGTENGITTTNFKYPVLTQNLHPLPGRATRH</sequence>
<dbReference type="InterPro" id="IPR016082">
    <property type="entry name" value="Ribosomal_uL30_ferredoxin-like"/>
</dbReference>
<reference evidence="7 8" key="1">
    <citation type="journal article" date="2016" name="Nat. Commun.">
        <title>Extremotolerant tardigrade genome and improved radiotolerance of human cultured cells by tardigrade-unique protein.</title>
        <authorList>
            <person name="Hashimoto T."/>
            <person name="Horikawa D.D."/>
            <person name="Saito Y."/>
            <person name="Kuwahara H."/>
            <person name="Kozuka-Hata H."/>
            <person name="Shin-I T."/>
            <person name="Minakuchi Y."/>
            <person name="Ohishi K."/>
            <person name="Motoyama A."/>
            <person name="Aizu T."/>
            <person name="Enomoto A."/>
            <person name="Kondo K."/>
            <person name="Tanaka S."/>
            <person name="Hara Y."/>
            <person name="Koshikawa S."/>
            <person name="Sagara H."/>
            <person name="Miura T."/>
            <person name="Yokobori S."/>
            <person name="Miyagawa K."/>
            <person name="Suzuki Y."/>
            <person name="Kubo T."/>
            <person name="Oyama M."/>
            <person name="Kohara Y."/>
            <person name="Fujiyama A."/>
            <person name="Arakawa K."/>
            <person name="Katayama T."/>
            <person name="Toyoda A."/>
            <person name="Kunieda T."/>
        </authorList>
    </citation>
    <scope>NUCLEOTIDE SEQUENCE [LARGE SCALE GENOMIC DNA]</scope>
    <source>
        <strain evidence="7 8">YOKOZUNA-1</strain>
    </source>
</reference>
<dbReference type="GO" id="GO:0015934">
    <property type="term" value="C:large ribosomal subunit"/>
    <property type="evidence" value="ECO:0007669"/>
    <property type="project" value="InterPro"/>
</dbReference>
<evidence type="ECO:0000256" key="4">
    <source>
        <dbReference type="ARBA" id="ARBA00035281"/>
    </source>
</evidence>
<dbReference type="InterPro" id="IPR036919">
    <property type="entry name" value="Ribo_uL30_ferredoxin-like_sf"/>
</dbReference>
<accession>A0A1D1WC75</accession>
<evidence type="ECO:0000313" key="7">
    <source>
        <dbReference type="EMBL" id="GAV09809.1"/>
    </source>
</evidence>
<dbReference type="Pfam" id="PF00327">
    <property type="entry name" value="Ribosomal_L30"/>
    <property type="match status" value="1"/>
</dbReference>
<dbReference type="Gene3D" id="3.30.1390.20">
    <property type="entry name" value="Ribosomal protein L30, ferredoxin-like fold domain"/>
    <property type="match status" value="1"/>
</dbReference>
<organism evidence="7 8">
    <name type="scientific">Ramazzottius varieornatus</name>
    <name type="common">Water bear</name>
    <name type="synonym">Tardigrade</name>
    <dbReference type="NCBI Taxonomy" id="947166"/>
    <lineage>
        <taxon>Eukaryota</taxon>
        <taxon>Metazoa</taxon>
        <taxon>Ecdysozoa</taxon>
        <taxon>Tardigrada</taxon>
        <taxon>Eutardigrada</taxon>
        <taxon>Parachela</taxon>
        <taxon>Hypsibioidea</taxon>
        <taxon>Ramazzottiidae</taxon>
        <taxon>Ramazzottius</taxon>
    </lineage>
</organism>
<dbReference type="OrthoDB" id="9973389at2759"/>